<dbReference type="InterPro" id="IPR040442">
    <property type="entry name" value="Pyrv_kinase-like_dom_sf"/>
</dbReference>
<dbReference type="Gene3D" id="3.20.20.60">
    <property type="entry name" value="Phosphoenolpyruvate-binding domains"/>
    <property type="match status" value="1"/>
</dbReference>
<organism evidence="1 2">
    <name type="scientific">Bacteroides fragilis</name>
    <dbReference type="NCBI Taxonomy" id="817"/>
    <lineage>
        <taxon>Bacteria</taxon>
        <taxon>Pseudomonadati</taxon>
        <taxon>Bacteroidota</taxon>
        <taxon>Bacteroidia</taxon>
        <taxon>Bacteroidales</taxon>
        <taxon>Bacteroidaceae</taxon>
        <taxon>Bacteroides</taxon>
    </lineage>
</organism>
<dbReference type="GO" id="GO:0003824">
    <property type="term" value="F:catalytic activity"/>
    <property type="evidence" value="ECO:0007669"/>
    <property type="project" value="InterPro"/>
</dbReference>
<reference evidence="1" key="1">
    <citation type="submission" date="2022-12" db="EMBL/GenBank/DDBJ databases">
        <title>Development of a Multilocus Sequence Typing Scheme for Bacteroides fragilis Based on Whole Genome Sequencing Data and Clinical Application.</title>
        <authorList>
            <person name="Nielsen F.D."/>
            <person name="Justesen U.S."/>
        </authorList>
    </citation>
    <scope>NUCLEOTIDE SEQUENCE</scope>
    <source>
        <strain evidence="1">BF_AM_ODE_DK_2015_4</strain>
    </source>
</reference>
<accession>A0A9Q4JKI8</accession>
<name>A0A9Q4JKI8_BACFG</name>
<protein>
    <submittedName>
        <fullName evidence="1">Phosphoenolpyruvate phosphomutase</fullName>
    </submittedName>
</protein>
<dbReference type="AlphaFoldDB" id="A0A9Q4JKI8"/>
<evidence type="ECO:0000313" key="2">
    <source>
        <dbReference type="Proteomes" id="UP001079672"/>
    </source>
</evidence>
<feature type="non-terminal residue" evidence="1">
    <location>
        <position position="1"/>
    </location>
</feature>
<evidence type="ECO:0000313" key="1">
    <source>
        <dbReference type="EMBL" id="MCZ2690177.1"/>
    </source>
</evidence>
<proteinExistence type="predicted"/>
<dbReference type="Proteomes" id="UP001079672">
    <property type="component" value="Unassembled WGS sequence"/>
</dbReference>
<sequence>WGANVVIYANHLLRAAYPAMMNVARTILENERAEEVRPLCMPIKEILELIPGTK</sequence>
<dbReference type="InterPro" id="IPR015813">
    <property type="entry name" value="Pyrv/PenolPyrv_kinase-like_dom"/>
</dbReference>
<gene>
    <name evidence="1" type="ORF">O1433_22065</name>
</gene>
<comment type="caution">
    <text evidence="1">The sequence shown here is derived from an EMBL/GenBank/DDBJ whole genome shotgun (WGS) entry which is preliminary data.</text>
</comment>
<dbReference type="SUPFAM" id="SSF51621">
    <property type="entry name" value="Phosphoenolpyruvate/pyruvate domain"/>
    <property type="match status" value="1"/>
</dbReference>
<dbReference type="EMBL" id="JAPTZU010000044">
    <property type="protein sequence ID" value="MCZ2690177.1"/>
    <property type="molecule type" value="Genomic_DNA"/>
</dbReference>